<dbReference type="Proteomes" id="UP001164929">
    <property type="component" value="Chromosome 16"/>
</dbReference>
<feature type="compositionally biased region" description="Low complexity" evidence="1">
    <location>
        <begin position="68"/>
        <end position="79"/>
    </location>
</feature>
<evidence type="ECO:0000256" key="1">
    <source>
        <dbReference type="SAM" id="MobiDB-lite"/>
    </source>
</evidence>
<gene>
    <name evidence="2" type="ORF">NC653_037120</name>
</gene>
<comment type="caution">
    <text evidence="2">The sequence shown here is derived from an EMBL/GenBank/DDBJ whole genome shotgun (WGS) entry which is preliminary data.</text>
</comment>
<sequence length="287" mass="32073">MGNWNNKLKGESSPIRLLHFVPLPPLDLAPLDGWQTITLSFSSFPNKHGGRNTHSPPSLLPNSQISQAPSSRKPSAAAAASRPSSALPLFSPSPFTISIPSPSFRRPCSFPNTSSHPFTASHVTSTQQPLFHHTPTPPSNTVTSTLHCFYIFLCDVHQENPEILKTPIAKWREGLSKHYSEAVLRQTSIVWGEVELAAAPAAVVALPAVEVERRWFQLPTEDVFGEIERLWSAMIKSGNGARWGMHMIDVDNGMNCRRGRIARTYWPLVNLDICAFTRQTWYNEWLR</sequence>
<evidence type="ECO:0000313" key="3">
    <source>
        <dbReference type="Proteomes" id="UP001164929"/>
    </source>
</evidence>
<reference evidence="2 3" key="1">
    <citation type="journal article" date="2023" name="Mol. Ecol. Resour.">
        <title>Chromosome-level genome assembly of a triploid poplar Populus alba 'Berolinensis'.</title>
        <authorList>
            <person name="Chen S."/>
            <person name="Yu Y."/>
            <person name="Wang X."/>
            <person name="Wang S."/>
            <person name="Zhang T."/>
            <person name="Zhou Y."/>
            <person name="He R."/>
            <person name="Meng N."/>
            <person name="Wang Y."/>
            <person name="Liu W."/>
            <person name="Liu Z."/>
            <person name="Liu J."/>
            <person name="Guo Q."/>
            <person name="Huang H."/>
            <person name="Sederoff R.R."/>
            <person name="Wang G."/>
            <person name="Qu G."/>
            <person name="Chen S."/>
        </authorList>
    </citation>
    <scope>NUCLEOTIDE SEQUENCE [LARGE SCALE GENOMIC DNA]</scope>
    <source>
        <strain evidence="2">SC-2020</strain>
    </source>
</reference>
<dbReference type="AlphaFoldDB" id="A0AAD6LLJ5"/>
<feature type="region of interest" description="Disordered" evidence="1">
    <location>
        <begin position="45"/>
        <end position="79"/>
    </location>
</feature>
<keyword evidence="3" id="KW-1185">Reference proteome</keyword>
<name>A0AAD6LLJ5_9ROSI</name>
<proteinExistence type="predicted"/>
<organism evidence="2 3">
    <name type="scientific">Populus alba x Populus x berolinensis</name>
    <dbReference type="NCBI Taxonomy" id="444605"/>
    <lineage>
        <taxon>Eukaryota</taxon>
        <taxon>Viridiplantae</taxon>
        <taxon>Streptophyta</taxon>
        <taxon>Embryophyta</taxon>
        <taxon>Tracheophyta</taxon>
        <taxon>Spermatophyta</taxon>
        <taxon>Magnoliopsida</taxon>
        <taxon>eudicotyledons</taxon>
        <taxon>Gunneridae</taxon>
        <taxon>Pentapetalae</taxon>
        <taxon>rosids</taxon>
        <taxon>fabids</taxon>
        <taxon>Malpighiales</taxon>
        <taxon>Salicaceae</taxon>
        <taxon>Saliceae</taxon>
        <taxon>Populus</taxon>
    </lineage>
</organism>
<dbReference type="EMBL" id="JAQIZT010000016">
    <property type="protein sequence ID" value="KAJ6969358.1"/>
    <property type="molecule type" value="Genomic_DNA"/>
</dbReference>
<accession>A0AAD6LLJ5</accession>
<evidence type="ECO:0000313" key="2">
    <source>
        <dbReference type="EMBL" id="KAJ6969358.1"/>
    </source>
</evidence>
<feature type="compositionally biased region" description="Polar residues" evidence="1">
    <location>
        <begin position="52"/>
        <end position="67"/>
    </location>
</feature>
<protein>
    <submittedName>
        <fullName evidence="2">Uncharacterized protein</fullName>
    </submittedName>
</protein>